<dbReference type="InterPro" id="IPR027417">
    <property type="entry name" value="P-loop_NTPase"/>
</dbReference>
<dbReference type="SMART" id="SM00448">
    <property type="entry name" value="REC"/>
    <property type="match status" value="1"/>
</dbReference>
<organism evidence="9 10">
    <name type="scientific">Desulfobotulus alkaliphilus</name>
    <dbReference type="NCBI Taxonomy" id="622671"/>
    <lineage>
        <taxon>Bacteria</taxon>
        <taxon>Pseudomonadati</taxon>
        <taxon>Thermodesulfobacteriota</taxon>
        <taxon>Desulfobacteria</taxon>
        <taxon>Desulfobacterales</taxon>
        <taxon>Desulfobacteraceae</taxon>
        <taxon>Desulfobotulus</taxon>
    </lineage>
</organism>
<dbReference type="InterPro" id="IPR009057">
    <property type="entry name" value="Homeodomain-like_sf"/>
</dbReference>
<dbReference type="Gene3D" id="3.40.50.300">
    <property type="entry name" value="P-loop containing nucleotide triphosphate hydrolases"/>
    <property type="match status" value="1"/>
</dbReference>
<dbReference type="Gene3D" id="3.40.50.2300">
    <property type="match status" value="1"/>
</dbReference>
<dbReference type="InterPro" id="IPR002197">
    <property type="entry name" value="HTH_Fis"/>
</dbReference>
<dbReference type="Pfam" id="PF25601">
    <property type="entry name" value="AAA_lid_14"/>
    <property type="match status" value="1"/>
</dbReference>
<keyword evidence="6" id="KW-0597">Phosphoprotein</keyword>
<feature type="domain" description="Response regulatory" evidence="8">
    <location>
        <begin position="8"/>
        <end position="125"/>
    </location>
</feature>
<dbReference type="Pfam" id="PF02954">
    <property type="entry name" value="HTH_8"/>
    <property type="match status" value="1"/>
</dbReference>
<evidence type="ECO:0000259" key="7">
    <source>
        <dbReference type="PROSITE" id="PS50045"/>
    </source>
</evidence>
<dbReference type="OrthoDB" id="9763792at2"/>
<dbReference type="PANTHER" id="PTHR32071">
    <property type="entry name" value="TRANSCRIPTIONAL REGULATORY PROTEIN"/>
    <property type="match status" value="1"/>
</dbReference>
<dbReference type="SUPFAM" id="SSF46689">
    <property type="entry name" value="Homeodomain-like"/>
    <property type="match status" value="1"/>
</dbReference>
<gene>
    <name evidence="9" type="ORF">LZ24_00313</name>
</gene>
<dbReference type="Proteomes" id="UP000318307">
    <property type="component" value="Unassembled WGS sequence"/>
</dbReference>
<comment type="caution">
    <text evidence="9">The sequence shown here is derived from an EMBL/GenBank/DDBJ whole genome shotgun (WGS) entry which is preliminary data.</text>
</comment>
<dbReference type="PROSITE" id="PS50045">
    <property type="entry name" value="SIGMA54_INTERACT_4"/>
    <property type="match status" value="1"/>
</dbReference>
<dbReference type="InterPro" id="IPR011006">
    <property type="entry name" value="CheY-like_superfamily"/>
</dbReference>
<feature type="domain" description="Sigma-54 factor interaction" evidence="7">
    <location>
        <begin position="149"/>
        <end position="378"/>
    </location>
</feature>
<dbReference type="RefSeq" id="WP_144681601.1">
    <property type="nucleotide sequence ID" value="NZ_VLLC01000001.1"/>
</dbReference>
<dbReference type="GO" id="GO:0000160">
    <property type="term" value="P:phosphorelay signal transduction system"/>
    <property type="evidence" value="ECO:0007669"/>
    <property type="project" value="InterPro"/>
</dbReference>
<dbReference type="SUPFAM" id="SSF52540">
    <property type="entry name" value="P-loop containing nucleoside triphosphate hydrolases"/>
    <property type="match status" value="1"/>
</dbReference>
<name>A0A562S8H9_9BACT</name>
<reference evidence="9 10" key="1">
    <citation type="submission" date="2019-07" db="EMBL/GenBank/DDBJ databases">
        <title>Genome sequencing of 100 strains of the haloalkaliphilic chemolithoautotrophic sulfur-oxidizing bacterium Thioalkalivibrio.</title>
        <authorList>
            <person name="Muyzer G."/>
        </authorList>
    </citation>
    <scope>NUCLEOTIDE SEQUENCE [LARGE SCALE GENOMIC DNA]</scope>
    <source>
        <strain evidence="9 10">ASO4-4</strain>
    </source>
</reference>
<keyword evidence="10" id="KW-1185">Reference proteome</keyword>
<evidence type="ECO:0000256" key="3">
    <source>
        <dbReference type="ARBA" id="ARBA00023015"/>
    </source>
</evidence>
<evidence type="ECO:0000256" key="1">
    <source>
        <dbReference type="ARBA" id="ARBA00022741"/>
    </source>
</evidence>
<sequence length="465" mass="51776">MTEKTMARILIVEDDRALGAMLSEEIRESGLHSDWVPSAEEGLKKMRQQMPDLVISDLTLPGMGGMDFLRKVLEEKEHVSPPAFLIITAFGTISKAVEALKAGAEDFLTKPLDLEHFILSVRRILERKQLRETLCRMRGFLSSDGFHGMHGQSAAMRLLFEQIRQVAKAKGPVLILGESGSGKELVARAIHRESNRSKGPFLPVNCAGIPEHLMESEFFGHAAGAFTGAGRNRQGLFAEASQGSLLLDEISEMPLFLQAKLLRILQDGKVRKVGENREDQVDVRILAATHQNMEQDVLQGSFREDLFFRLETFTLRVPPLRERGEDTELLAARFVEQFALAMDKKIRGFSASALDLITHYPFPGNVRELRNAMERAVTFARGQLIQPEDLPLRIRSHQQAPPALPETSGIDILPSGRLISLAELEQRYIRQVLKETGGNKRSAATILGIGRRTLYRKLEAGASGL</sequence>
<dbReference type="GO" id="GO:0006355">
    <property type="term" value="P:regulation of DNA-templated transcription"/>
    <property type="evidence" value="ECO:0007669"/>
    <property type="project" value="InterPro"/>
</dbReference>
<dbReference type="PROSITE" id="PS00675">
    <property type="entry name" value="SIGMA54_INTERACT_1"/>
    <property type="match status" value="1"/>
</dbReference>
<dbReference type="Pfam" id="PF00158">
    <property type="entry name" value="Sigma54_activat"/>
    <property type="match status" value="1"/>
</dbReference>
<dbReference type="Gene3D" id="1.10.8.60">
    <property type="match status" value="1"/>
</dbReference>
<accession>A0A562S8H9</accession>
<keyword evidence="1" id="KW-0547">Nucleotide-binding</keyword>
<dbReference type="SMART" id="SM00382">
    <property type="entry name" value="AAA"/>
    <property type="match status" value="1"/>
</dbReference>
<evidence type="ECO:0000256" key="5">
    <source>
        <dbReference type="ARBA" id="ARBA00023163"/>
    </source>
</evidence>
<dbReference type="CDD" id="cd00009">
    <property type="entry name" value="AAA"/>
    <property type="match status" value="1"/>
</dbReference>
<dbReference type="GO" id="GO:0005524">
    <property type="term" value="F:ATP binding"/>
    <property type="evidence" value="ECO:0007669"/>
    <property type="project" value="UniProtKB-KW"/>
</dbReference>
<dbReference type="GO" id="GO:0043565">
    <property type="term" value="F:sequence-specific DNA binding"/>
    <property type="evidence" value="ECO:0007669"/>
    <property type="project" value="InterPro"/>
</dbReference>
<keyword evidence="2" id="KW-0067">ATP-binding</keyword>
<evidence type="ECO:0000313" key="9">
    <source>
        <dbReference type="EMBL" id="TWI77503.1"/>
    </source>
</evidence>
<evidence type="ECO:0000256" key="2">
    <source>
        <dbReference type="ARBA" id="ARBA00022840"/>
    </source>
</evidence>
<dbReference type="InterPro" id="IPR058031">
    <property type="entry name" value="AAA_lid_NorR"/>
</dbReference>
<dbReference type="InterPro" id="IPR002078">
    <property type="entry name" value="Sigma_54_int"/>
</dbReference>
<dbReference type="PROSITE" id="PS00688">
    <property type="entry name" value="SIGMA54_INTERACT_3"/>
    <property type="match status" value="1"/>
</dbReference>
<dbReference type="FunFam" id="3.40.50.300:FF:000006">
    <property type="entry name" value="DNA-binding transcriptional regulator NtrC"/>
    <property type="match status" value="1"/>
</dbReference>
<dbReference type="InterPro" id="IPR025944">
    <property type="entry name" value="Sigma_54_int_dom_CS"/>
</dbReference>
<protein>
    <submittedName>
        <fullName evidence="9">DNA-binding NtrC family response regulator</fullName>
    </submittedName>
</protein>
<dbReference type="PRINTS" id="PR01590">
    <property type="entry name" value="HTHFIS"/>
</dbReference>
<dbReference type="InterPro" id="IPR003593">
    <property type="entry name" value="AAA+_ATPase"/>
</dbReference>
<dbReference type="Gene3D" id="1.10.10.60">
    <property type="entry name" value="Homeodomain-like"/>
    <property type="match status" value="1"/>
</dbReference>
<evidence type="ECO:0000256" key="4">
    <source>
        <dbReference type="ARBA" id="ARBA00023125"/>
    </source>
</evidence>
<dbReference type="EMBL" id="VLLC01000001">
    <property type="protein sequence ID" value="TWI77503.1"/>
    <property type="molecule type" value="Genomic_DNA"/>
</dbReference>
<dbReference type="PROSITE" id="PS50110">
    <property type="entry name" value="RESPONSE_REGULATORY"/>
    <property type="match status" value="1"/>
</dbReference>
<keyword evidence="4 9" id="KW-0238">DNA-binding</keyword>
<feature type="modified residue" description="4-aspartylphosphate" evidence="6">
    <location>
        <position position="57"/>
    </location>
</feature>
<dbReference type="InterPro" id="IPR025662">
    <property type="entry name" value="Sigma_54_int_dom_ATP-bd_1"/>
</dbReference>
<dbReference type="AlphaFoldDB" id="A0A562S8H9"/>
<evidence type="ECO:0000313" key="10">
    <source>
        <dbReference type="Proteomes" id="UP000318307"/>
    </source>
</evidence>
<dbReference type="PANTHER" id="PTHR32071:SF117">
    <property type="entry name" value="PTS-DEPENDENT DIHYDROXYACETONE KINASE OPERON REGULATORY PROTEIN-RELATED"/>
    <property type="match status" value="1"/>
</dbReference>
<keyword evidence="5" id="KW-0804">Transcription</keyword>
<dbReference type="InterPro" id="IPR001789">
    <property type="entry name" value="Sig_transdc_resp-reg_receiver"/>
</dbReference>
<evidence type="ECO:0000259" key="8">
    <source>
        <dbReference type="PROSITE" id="PS50110"/>
    </source>
</evidence>
<proteinExistence type="predicted"/>
<evidence type="ECO:0000256" key="6">
    <source>
        <dbReference type="PROSITE-ProRule" id="PRU00169"/>
    </source>
</evidence>
<dbReference type="SUPFAM" id="SSF52172">
    <property type="entry name" value="CheY-like"/>
    <property type="match status" value="1"/>
</dbReference>
<dbReference type="Pfam" id="PF00072">
    <property type="entry name" value="Response_reg"/>
    <property type="match status" value="1"/>
</dbReference>
<keyword evidence="3" id="KW-0805">Transcription regulation</keyword>